<dbReference type="OrthoDB" id="5799392at2759"/>
<proteinExistence type="predicted"/>
<feature type="chain" id="PRO_5002096347" evidence="1">
    <location>
        <begin position="29"/>
        <end position="239"/>
    </location>
</feature>
<dbReference type="OMA" id="YCCECPY"/>
<evidence type="ECO:0000256" key="1">
    <source>
        <dbReference type="SAM" id="SignalP"/>
    </source>
</evidence>
<sequence length="239" mass="25461">MHKSSIRSTAYLLISFTNCLVLSGYVSSTSKSILKSEIYYLCGVYPYQYYSTKPCYYTEKHCQNGGRMLGVGCTNERQCAPYHSGPTACVNGCCCTVPNEVKRPPPTLEFGYCYDGQLSQVRCSAQGQCSSGQNCMNGLCCSRTPYEYRYACGGLSALGICKEGQCGKGVYCTASNFCCECPVGRSGGKCNQGVCPNGFICMPNGYCCASCPNDATPFGACREGVCGGGTSCMAGNICC</sequence>
<evidence type="ECO:0000313" key="2">
    <source>
        <dbReference type="EMBL" id="KHN85508.1"/>
    </source>
</evidence>
<organism evidence="2 3">
    <name type="scientific">Toxocara canis</name>
    <name type="common">Canine roundworm</name>
    <dbReference type="NCBI Taxonomy" id="6265"/>
    <lineage>
        <taxon>Eukaryota</taxon>
        <taxon>Metazoa</taxon>
        <taxon>Ecdysozoa</taxon>
        <taxon>Nematoda</taxon>
        <taxon>Chromadorea</taxon>
        <taxon>Rhabditida</taxon>
        <taxon>Spirurina</taxon>
        <taxon>Ascaridomorpha</taxon>
        <taxon>Ascaridoidea</taxon>
        <taxon>Toxocaridae</taxon>
        <taxon>Toxocara</taxon>
    </lineage>
</organism>
<reference evidence="2 3" key="1">
    <citation type="submission" date="2014-11" db="EMBL/GenBank/DDBJ databases">
        <title>Genetic blueprint of the zoonotic pathogen Toxocara canis.</title>
        <authorList>
            <person name="Zhu X.-Q."/>
            <person name="Korhonen P.K."/>
            <person name="Cai H."/>
            <person name="Young N.D."/>
            <person name="Nejsum P."/>
            <person name="von Samson-Himmelstjerna G."/>
            <person name="Boag P.R."/>
            <person name="Tan P."/>
            <person name="Li Q."/>
            <person name="Min J."/>
            <person name="Yang Y."/>
            <person name="Wang X."/>
            <person name="Fang X."/>
            <person name="Hall R.S."/>
            <person name="Hofmann A."/>
            <person name="Sternberg P.W."/>
            <person name="Jex A.R."/>
            <person name="Gasser R.B."/>
        </authorList>
    </citation>
    <scope>NUCLEOTIDE SEQUENCE [LARGE SCALE GENOMIC DNA]</scope>
    <source>
        <strain evidence="2">PN_DK_2014</strain>
    </source>
</reference>
<dbReference type="EMBL" id="JPKZ01000761">
    <property type="protein sequence ID" value="KHN85508.1"/>
    <property type="molecule type" value="Genomic_DNA"/>
</dbReference>
<dbReference type="PANTHER" id="PTHR34150:SF3">
    <property type="entry name" value="CC DOMAIN-CONTAINING PROTEIN"/>
    <property type="match status" value="1"/>
</dbReference>
<dbReference type="PANTHER" id="PTHR34150">
    <property type="entry name" value="PROTEIN CBG08832-RELATED"/>
    <property type="match status" value="1"/>
</dbReference>
<dbReference type="Proteomes" id="UP000031036">
    <property type="component" value="Unassembled WGS sequence"/>
</dbReference>
<gene>
    <name evidence="2" type="primary">C35A5.10</name>
    <name evidence="2" type="ORF">Tcan_13298</name>
</gene>
<comment type="caution">
    <text evidence="2">The sequence shown here is derived from an EMBL/GenBank/DDBJ whole genome shotgun (WGS) entry which is preliminary data.</text>
</comment>
<feature type="signal peptide" evidence="1">
    <location>
        <begin position="1"/>
        <end position="28"/>
    </location>
</feature>
<accession>A0A0B2VUY9</accession>
<name>A0A0B2VUY9_TOXCA</name>
<dbReference type="STRING" id="6265.A0A0B2VUY9"/>
<dbReference type="InterPro" id="IPR006150">
    <property type="entry name" value="Cys_repeat_1"/>
</dbReference>
<protein>
    <submittedName>
        <fullName evidence="2">Uncharacterized protein C35A5.10</fullName>
    </submittedName>
</protein>
<dbReference type="SMART" id="SM00289">
    <property type="entry name" value="WR1"/>
    <property type="match status" value="3"/>
</dbReference>
<keyword evidence="3" id="KW-1185">Reference proteome</keyword>
<evidence type="ECO:0000313" key="3">
    <source>
        <dbReference type="Proteomes" id="UP000031036"/>
    </source>
</evidence>
<dbReference type="AlphaFoldDB" id="A0A0B2VUY9"/>
<keyword evidence="1" id="KW-0732">Signal</keyword>